<protein>
    <submittedName>
        <fullName evidence="2">Uncharacterized protein</fullName>
    </submittedName>
</protein>
<name>A0A388LJP2_CHABU</name>
<keyword evidence="3" id="KW-1185">Reference proteome</keyword>
<feature type="region of interest" description="Disordered" evidence="1">
    <location>
        <begin position="192"/>
        <end position="216"/>
    </location>
</feature>
<dbReference type="Proteomes" id="UP000265515">
    <property type="component" value="Unassembled WGS sequence"/>
</dbReference>
<feature type="region of interest" description="Disordered" evidence="1">
    <location>
        <begin position="27"/>
        <end position="53"/>
    </location>
</feature>
<gene>
    <name evidence="2" type="ORF">CBR_g34839</name>
</gene>
<comment type="caution">
    <text evidence="2">The sequence shown here is derived from an EMBL/GenBank/DDBJ whole genome shotgun (WGS) entry which is preliminary data.</text>
</comment>
<feature type="region of interest" description="Disordered" evidence="1">
    <location>
        <begin position="100"/>
        <end position="158"/>
    </location>
</feature>
<organism evidence="2 3">
    <name type="scientific">Chara braunii</name>
    <name type="common">Braun's stonewort</name>
    <dbReference type="NCBI Taxonomy" id="69332"/>
    <lineage>
        <taxon>Eukaryota</taxon>
        <taxon>Viridiplantae</taxon>
        <taxon>Streptophyta</taxon>
        <taxon>Charophyceae</taxon>
        <taxon>Charales</taxon>
        <taxon>Characeae</taxon>
        <taxon>Chara</taxon>
    </lineage>
</organism>
<proteinExistence type="predicted"/>
<evidence type="ECO:0000313" key="2">
    <source>
        <dbReference type="EMBL" id="GBG82463.1"/>
    </source>
</evidence>
<accession>A0A388LJP2</accession>
<evidence type="ECO:0000256" key="1">
    <source>
        <dbReference type="SAM" id="MobiDB-lite"/>
    </source>
</evidence>
<evidence type="ECO:0000313" key="3">
    <source>
        <dbReference type="Proteomes" id="UP000265515"/>
    </source>
</evidence>
<dbReference type="EMBL" id="BFEA01000407">
    <property type="protein sequence ID" value="GBG82463.1"/>
    <property type="molecule type" value="Genomic_DNA"/>
</dbReference>
<dbReference type="AlphaFoldDB" id="A0A388LJP2"/>
<sequence length="500" mass="55007">MKGGHVFVQFTPSFLCCISVDDFTVSSRGGNRAKKSDSYEGETQVPVKKGRHAAKKMKVVATGPSTGGHVREEDWAKDSDVGGADDDFLSYNDVDVIRQASVPREVQDKAASPTTHMGGGSARTRVTAPLEGHQSGRVQSAPDTPRGQNVPKGGGIANEAVQGTIHGTDQPHVADAQGGAVEGSSRAAVVGAVPAESRGNDDDDEPLVNRQRRGNARDTVEATTKLWVDDMRFWNETEGHRLFKLIQKAHLYLLAIARGVPPPEIRRSIALPHSIIPQHKIDDESQLKAAKERVIKVQTIALRVIHGWIFKSVNRARGYHAAYGYVLNHVATDIARVMWYGEAWRSRVSLVVCHITLELDMMLPIWFVGAHIEERHEDDELACYQEATMQRLVGAFTSATTLAEGIDKGRVSYDKLRNVTDPYQVLLATAMWLMRISGDDLRSHFDASLFVQLTAKPTLAASMHRSFNARRHILQAAAFVTERMGKPAMMLADPPVYIPD</sequence>
<dbReference type="Gramene" id="GBG82463">
    <property type="protein sequence ID" value="GBG82463"/>
    <property type="gene ID" value="CBR_g34839"/>
</dbReference>
<reference evidence="2 3" key="1">
    <citation type="journal article" date="2018" name="Cell">
        <title>The Chara Genome: Secondary Complexity and Implications for Plant Terrestrialization.</title>
        <authorList>
            <person name="Nishiyama T."/>
            <person name="Sakayama H."/>
            <person name="Vries J.D."/>
            <person name="Buschmann H."/>
            <person name="Saint-Marcoux D."/>
            <person name="Ullrich K.K."/>
            <person name="Haas F.B."/>
            <person name="Vanderstraeten L."/>
            <person name="Becker D."/>
            <person name="Lang D."/>
            <person name="Vosolsobe S."/>
            <person name="Rombauts S."/>
            <person name="Wilhelmsson P.K.I."/>
            <person name="Janitza P."/>
            <person name="Kern R."/>
            <person name="Heyl A."/>
            <person name="Rumpler F."/>
            <person name="Villalobos L.I.A.C."/>
            <person name="Clay J.M."/>
            <person name="Skokan R."/>
            <person name="Toyoda A."/>
            <person name="Suzuki Y."/>
            <person name="Kagoshima H."/>
            <person name="Schijlen E."/>
            <person name="Tajeshwar N."/>
            <person name="Catarino B."/>
            <person name="Hetherington A.J."/>
            <person name="Saltykova A."/>
            <person name="Bonnot C."/>
            <person name="Breuninger H."/>
            <person name="Symeonidi A."/>
            <person name="Radhakrishnan G.V."/>
            <person name="Van Nieuwerburgh F."/>
            <person name="Deforce D."/>
            <person name="Chang C."/>
            <person name="Karol K.G."/>
            <person name="Hedrich R."/>
            <person name="Ulvskov P."/>
            <person name="Glockner G."/>
            <person name="Delwiche C.F."/>
            <person name="Petrasek J."/>
            <person name="Van de Peer Y."/>
            <person name="Friml J."/>
            <person name="Beilby M."/>
            <person name="Dolan L."/>
            <person name="Kohara Y."/>
            <person name="Sugano S."/>
            <person name="Fujiyama A."/>
            <person name="Delaux P.-M."/>
            <person name="Quint M."/>
            <person name="TheiBen G."/>
            <person name="Hagemann M."/>
            <person name="Harholt J."/>
            <person name="Dunand C."/>
            <person name="Zachgo S."/>
            <person name="Langdale J."/>
            <person name="Maumus F."/>
            <person name="Straeten D.V.D."/>
            <person name="Gould S.B."/>
            <person name="Rensing S.A."/>
        </authorList>
    </citation>
    <scope>NUCLEOTIDE SEQUENCE [LARGE SCALE GENOMIC DNA]</scope>
    <source>
        <strain evidence="2 3">S276</strain>
    </source>
</reference>